<name>A0ABD5VPK4_9EURY</name>
<evidence type="ECO:0000313" key="2">
    <source>
        <dbReference type="EMBL" id="MFC6954796.1"/>
    </source>
</evidence>
<feature type="domain" description="YcaO" evidence="1">
    <location>
        <begin position="67"/>
        <end position="440"/>
    </location>
</feature>
<dbReference type="PROSITE" id="PS51664">
    <property type="entry name" value="YCAO"/>
    <property type="match status" value="1"/>
</dbReference>
<proteinExistence type="predicted"/>
<dbReference type="EMBL" id="JBHSXN010000004">
    <property type="protein sequence ID" value="MFC6954796.1"/>
    <property type="molecule type" value="Genomic_DNA"/>
</dbReference>
<dbReference type="PANTHER" id="PTHR37809">
    <property type="entry name" value="RIBOSOMAL PROTEIN S12 METHYLTHIOTRANSFERASE ACCESSORY FACTOR YCAO"/>
    <property type="match status" value="1"/>
</dbReference>
<dbReference type="Proteomes" id="UP001596395">
    <property type="component" value="Unassembled WGS sequence"/>
</dbReference>
<sequence length="440" mass="46908">MNVETTDHPAARAERALGRLTSPVTNLAFQQPDRGTGDFAIADPTVADIERVVPNARDDPIELTVGGGGTTTSAATLSAVGEFLERYAMYWPLGDTVGSTHAKLVAESRRVVDLASLQVYAPAALAAAGYEPFDADTSTEWVRGTTLTGGADALVPVDCVSFTHAHRDGATLPASTSGTACGSTLAGALARALYEQVERDAVMRTWYERRTPTRLDIAALGALDAFRERITPRGSRIELLELPTPTDCRVVATAVVADADRVPKFRLFAGAARTLPDAVRDALAETAEGLLQTRYRLAAGDAPDPDIDIDAVYDFDRNVQYYMRPENYPEVAHLTAGDVRAVDPTDLAGHENAATDGLEGEDSIGDDPRRELERALDAVTANEDVTPIAVDLTPGDVRDLGMYVAAVHVPELVDVTPPALAPVHHPALDEVATRATHPFP</sequence>
<reference evidence="2 3" key="1">
    <citation type="journal article" date="2019" name="Int. J. Syst. Evol. Microbiol.">
        <title>The Global Catalogue of Microorganisms (GCM) 10K type strain sequencing project: providing services to taxonomists for standard genome sequencing and annotation.</title>
        <authorList>
            <consortium name="The Broad Institute Genomics Platform"/>
            <consortium name="The Broad Institute Genome Sequencing Center for Infectious Disease"/>
            <person name="Wu L."/>
            <person name="Ma J."/>
        </authorList>
    </citation>
    <scope>NUCLEOTIDE SEQUENCE [LARGE SCALE GENOMIC DNA]</scope>
    <source>
        <strain evidence="2 3">GX26</strain>
    </source>
</reference>
<dbReference type="InterPro" id="IPR003776">
    <property type="entry name" value="YcaO-like_dom"/>
</dbReference>
<dbReference type="RefSeq" id="WP_336351739.1">
    <property type="nucleotide sequence ID" value="NZ_JAZAQL010000004.1"/>
</dbReference>
<dbReference type="Gene3D" id="3.30.1330.230">
    <property type="match status" value="1"/>
</dbReference>
<dbReference type="Pfam" id="PF02624">
    <property type="entry name" value="YcaO"/>
    <property type="match status" value="1"/>
</dbReference>
<comment type="caution">
    <text evidence="2">The sequence shown here is derived from an EMBL/GenBank/DDBJ whole genome shotgun (WGS) entry which is preliminary data.</text>
</comment>
<dbReference type="PANTHER" id="PTHR37809:SF1">
    <property type="entry name" value="RIBOSOMAL PROTEIN S12 METHYLTHIOTRANSFERASE ACCESSORY FACTOR YCAO"/>
    <property type="match status" value="1"/>
</dbReference>
<organism evidence="2 3">
    <name type="scientific">Halorubellus litoreus</name>
    <dbReference type="NCBI Taxonomy" id="755308"/>
    <lineage>
        <taxon>Archaea</taxon>
        <taxon>Methanobacteriati</taxon>
        <taxon>Methanobacteriota</taxon>
        <taxon>Stenosarchaea group</taxon>
        <taxon>Halobacteria</taxon>
        <taxon>Halobacteriales</taxon>
        <taxon>Halorubellaceae</taxon>
        <taxon>Halorubellus</taxon>
    </lineage>
</organism>
<evidence type="ECO:0000313" key="3">
    <source>
        <dbReference type="Proteomes" id="UP001596395"/>
    </source>
</evidence>
<protein>
    <submittedName>
        <fullName evidence="2">YcaO-like family protein</fullName>
    </submittedName>
</protein>
<accession>A0ABD5VPK4</accession>
<evidence type="ECO:0000259" key="1">
    <source>
        <dbReference type="PROSITE" id="PS51664"/>
    </source>
</evidence>
<gene>
    <name evidence="2" type="ORF">ACFQGB_18165</name>
</gene>
<keyword evidence="3" id="KW-1185">Reference proteome</keyword>
<dbReference type="AlphaFoldDB" id="A0ABD5VPK4"/>